<organism evidence="2">
    <name type="scientific">uncultured Caudovirales phage</name>
    <dbReference type="NCBI Taxonomy" id="2100421"/>
    <lineage>
        <taxon>Viruses</taxon>
        <taxon>Duplodnaviria</taxon>
        <taxon>Heunggongvirae</taxon>
        <taxon>Uroviricota</taxon>
        <taxon>Caudoviricetes</taxon>
        <taxon>Peduoviridae</taxon>
        <taxon>Maltschvirus</taxon>
        <taxon>Maltschvirus maltsch</taxon>
    </lineage>
</organism>
<proteinExistence type="predicted"/>
<evidence type="ECO:0000256" key="1">
    <source>
        <dbReference type="SAM" id="MobiDB-lite"/>
    </source>
</evidence>
<dbReference type="EMBL" id="LR796175">
    <property type="protein sequence ID" value="CAB4124058.1"/>
    <property type="molecule type" value="Genomic_DNA"/>
</dbReference>
<protein>
    <submittedName>
        <fullName evidence="2">Uncharacterized protein</fullName>
    </submittedName>
</protein>
<gene>
    <name evidence="2" type="ORF">UFOVP45_129</name>
</gene>
<feature type="region of interest" description="Disordered" evidence="1">
    <location>
        <begin position="1"/>
        <end position="24"/>
    </location>
</feature>
<accession>A0A6J5KP45</accession>
<sequence length="82" mass="9030">MGRNNKDFFHGSDHEFQPGDMITPQGREPFAWASTNKDVASSYGKNLYHVEPSADSERVKAAAAEFGIHASSTGYRVIKKAN</sequence>
<name>A0A6J5KP45_9CAUD</name>
<feature type="compositionally biased region" description="Basic and acidic residues" evidence="1">
    <location>
        <begin position="1"/>
        <end position="17"/>
    </location>
</feature>
<reference evidence="2" key="1">
    <citation type="submission" date="2020-04" db="EMBL/GenBank/DDBJ databases">
        <authorList>
            <person name="Chiriac C."/>
            <person name="Salcher M."/>
            <person name="Ghai R."/>
            <person name="Kavagutti S V."/>
        </authorList>
    </citation>
    <scope>NUCLEOTIDE SEQUENCE</scope>
</reference>
<evidence type="ECO:0000313" key="2">
    <source>
        <dbReference type="EMBL" id="CAB4124058.1"/>
    </source>
</evidence>